<sequence length="59" mass="6558">MKYAFISEDSCVHGSVQKQSPLATLLKLVAGAGGEEQRLLIAKLREFREWSVSVSHNNQ</sequence>
<dbReference type="Proteomes" id="UP001626550">
    <property type="component" value="Unassembled WGS sequence"/>
</dbReference>
<keyword evidence="2" id="KW-1185">Reference proteome</keyword>
<name>A0ABD2PN85_9PLAT</name>
<protein>
    <recommendedName>
        <fullName evidence="3">Interleukin-6</fullName>
    </recommendedName>
</protein>
<gene>
    <name evidence="1" type="ORF">Ciccas_012489</name>
</gene>
<evidence type="ECO:0000313" key="2">
    <source>
        <dbReference type="Proteomes" id="UP001626550"/>
    </source>
</evidence>
<dbReference type="EMBL" id="JBJKFK010004460">
    <property type="protein sequence ID" value="KAL3308972.1"/>
    <property type="molecule type" value="Genomic_DNA"/>
</dbReference>
<evidence type="ECO:0000313" key="1">
    <source>
        <dbReference type="EMBL" id="KAL3308972.1"/>
    </source>
</evidence>
<comment type="caution">
    <text evidence="1">The sequence shown here is derived from an EMBL/GenBank/DDBJ whole genome shotgun (WGS) entry which is preliminary data.</text>
</comment>
<proteinExistence type="predicted"/>
<dbReference type="AlphaFoldDB" id="A0ABD2PN85"/>
<reference evidence="1 2" key="1">
    <citation type="submission" date="2024-11" db="EMBL/GenBank/DDBJ databases">
        <title>Adaptive evolution of stress response genes in parasites aligns with host niche diversity.</title>
        <authorList>
            <person name="Hahn C."/>
            <person name="Resl P."/>
        </authorList>
    </citation>
    <scope>NUCLEOTIDE SEQUENCE [LARGE SCALE GENOMIC DNA]</scope>
    <source>
        <strain evidence="1">EGGRZ-B1_66</strain>
        <tissue evidence="1">Body</tissue>
    </source>
</reference>
<evidence type="ECO:0008006" key="3">
    <source>
        <dbReference type="Google" id="ProtNLM"/>
    </source>
</evidence>
<accession>A0ABD2PN85</accession>
<organism evidence="1 2">
    <name type="scientific">Cichlidogyrus casuarinus</name>
    <dbReference type="NCBI Taxonomy" id="1844966"/>
    <lineage>
        <taxon>Eukaryota</taxon>
        <taxon>Metazoa</taxon>
        <taxon>Spiralia</taxon>
        <taxon>Lophotrochozoa</taxon>
        <taxon>Platyhelminthes</taxon>
        <taxon>Monogenea</taxon>
        <taxon>Monopisthocotylea</taxon>
        <taxon>Dactylogyridea</taxon>
        <taxon>Ancyrocephalidae</taxon>
        <taxon>Cichlidogyrus</taxon>
    </lineage>
</organism>